<proteinExistence type="predicted"/>
<evidence type="ECO:0000313" key="7">
    <source>
        <dbReference type="RefSeq" id="XP_035682688.1"/>
    </source>
</evidence>
<dbReference type="SMART" id="SM00603">
    <property type="entry name" value="LCCL"/>
    <property type="match status" value="1"/>
</dbReference>
<dbReference type="GeneID" id="118420092"/>
<dbReference type="CDD" id="cd00033">
    <property type="entry name" value="CCP"/>
    <property type="match status" value="1"/>
</dbReference>
<evidence type="ECO:0000256" key="3">
    <source>
        <dbReference type="SAM" id="Phobius"/>
    </source>
</evidence>
<dbReference type="InterPro" id="IPR000436">
    <property type="entry name" value="Sushi_SCR_CCP_dom"/>
</dbReference>
<dbReference type="OrthoDB" id="441660at2759"/>
<feature type="transmembrane region" description="Helical" evidence="3">
    <location>
        <begin position="163"/>
        <end position="187"/>
    </location>
</feature>
<dbReference type="InterPro" id="IPR004043">
    <property type="entry name" value="LCCL"/>
</dbReference>
<accession>A0A9J7LJ22</accession>
<dbReference type="PANTHER" id="PTHR31331">
    <property type="entry name" value="LCCL DOMAIN PROTEIN (AFU_ORTHOLOGUE AFUA_5G08630)"/>
    <property type="match status" value="1"/>
</dbReference>
<keyword evidence="3" id="KW-0812">Transmembrane</keyword>
<dbReference type="RefSeq" id="XP_035682688.1">
    <property type="nucleotide sequence ID" value="XM_035826795.1"/>
</dbReference>
<dbReference type="PROSITE" id="PS50923">
    <property type="entry name" value="SUSHI"/>
    <property type="match status" value="1"/>
</dbReference>
<dbReference type="Gene3D" id="2.10.70.10">
    <property type="entry name" value="Complement Module, domain 1"/>
    <property type="match status" value="1"/>
</dbReference>
<evidence type="ECO:0000256" key="2">
    <source>
        <dbReference type="PROSITE-ProRule" id="PRU00302"/>
    </source>
</evidence>
<keyword evidence="1" id="KW-1015">Disulfide bond</keyword>
<dbReference type="Gene3D" id="2.170.130.20">
    <property type="entry name" value="LCCL-like domain"/>
    <property type="match status" value="1"/>
</dbReference>
<gene>
    <name evidence="7" type="primary">LOC118420092</name>
</gene>
<dbReference type="PANTHER" id="PTHR31331:SF1">
    <property type="entry name" value="CYSTEINE RICH SECRETORY PROTEIN LCCL DOMAIN CONTAINING 2"/>
    <property type="match status" value="1"/>
</dbReference>
<evidence type="ECO:0000259" key="5">
    <source>
        <dbReference type="PROSITE" id="PS50923"/>
    </source>
</evidence>
<evidence type="ECO:0000313" key="6">
    <source>
        <dbReference type="Proteomes" id="UP000001554"/>
    </source>
</evidence>
<reference evidence="6" key="1">
    <citation type="journal article" date="2020" name="Nat. Ecol. Evol.">
        <title>Deeply conserved synteny resolves early events in vertebrate evolution.</title>
        <authorList>
            <person name="Simakov O."/>
            <person name="Marletaz F."/>
            <person name="Yue J.X."/>
            <person name="O'Connell B."/>
            <person name="Jenkins J."/>
            <person name="Brandt A."/>
            <person name="Calef R."/>
            <person name="Tung C.H."/>
            <person name="Huang T.K."/>
            <person name="Schmutz J."/>
            <person name="Satoh N."/>
            <person name="Yu J.K."/>
            <person name="Putnam N.H."/>
            <person name="Green R.E."/>
            <person name="Rokhsar D.S."/>
        </authorList>
    </citation>
    <scope>NUCLEOTIDE SEQUENCE [LARGE SCALE GENOMIC DNA]</scope>
    <source>
        <strain evidence="6">S238N-H82</strain>
    </source>
</reference>
<keyword evidence="3" id="KW-0472">Membrane</keyword>
<evidence type="ECO:0000259" key="4">
    <source>
        <dbReference type="PROSITE" id="PS50820"/>
    </source>
</evidence>
<dbReference type="KEGG" id="bfo:118420092"/>
<organism evidence="6 7">
    <name type="scientific">Branchiostoma floridae</name>
    <name type="common">Florida lancelet</name>
    <name type="synonym">Amphioxus</name>
    <dbReference type="NCBI Taxonomy" id="7739"/>
    <lineage>
        <taxon>Eukaryota</taxon>
        <taxon>Metazoa</taxon>
        <taxon>Chordata</taxon>
        <taxon>Cephalochordata</taxon>
        <taxon>Leptocardii</taxon>
        <taxon>Amphioxiformes</taxon>
        <taxon>Branchiostomatidae</taxon>
        <taxon>Branchiostoma</taxon>
    </lineage>
</organism>
<dbReference type="OMA" id="IETPTMC"/>
<keyword evidence="2" id="KW-0768">Sushi</keyword>
<protein>
    <submittedName>
        <fullName evidence="7">Uncharacterized protein LOC118420092</fullName>
    </submittedName>
</protein>
<keyword evidence="6" id="KW-1185">Reference proteome</keyword>
<dbReference type="InterPro" id="IPR051957">
    <property type="entry name" value="CRISP-LCCL_domain"/>
</dbReference>
<keyword evidence="3" id="KW-1133">Transmembrane helix</keyword>
<comment type="caution">
    <text evidence="2">Lacks conserved residue(s) required for the propagation of feature annotation.</text>
</comment>
<sequence length="360" mass="38704">MCPPGCASSSTANVWGTGLYRDLSSICRAAVHDGKITDDRGGQVVVVRQPAGTTFTGSSQNGVTSQTYEGGDFSWSFSFETVIETPTMCPDPPNYEDARLYSGSPPYLYGDKASYVCDGDMENPETGEGPFVLICGLDRTWKGEKPLCTDNSQPDSPSPKTSIGTIVGAVIAALVLIIAVLIAIIIMRRRCLENDSKLQDGEIDGEVPVHYSDVIYSSIINIPPNPVVADQGLAEQPTNDNSTYDQPSNYSTAGNLLTNRGPEFQSANMGELPITSANQNAPSGDAAVVDCTLYNQTDHTYTPLSLRHVEPEYTQPRSHDDVDDDVAHLYATVSQDEGVVDNVIYESSCCQDNETTSGQC</sequence>
<dbReference type="Pfam" id="PF03815">
    <property type="entry name" value="LCCL"/>
    <property type="match status" value="1"/>
</dbReference>
<feature type="domain" description="Sushi" evidence="5">
    <location>
        <begin position="87"/>
        <end position="150"/>
    </location>
</feature>
<feature type="domain" description="LCCL" evidence="4">
    <location>
        <begin position="1"/>
        <end position="67"/>
    </location>
</feature>
<name>A0A9J7LJ22_BRAFL</name>
<dbReference type="SUPFAM" id="SSF57535">
    <property type="entry name" value="Complement control module/SCR domain"/>
    <property type="match status" value="1"/>
</dbReference>
<evidence type="ECO:0000256" key="1">
    <source>
        <dbReference type="ARBA" id="ARBA00023157"/>
    </source>
</evidence>
<dbReference type="Proteomes" id="UP000001554">
    <property type="component" value="Chromosome 7"/>
</dbReference>
<dbReference type="SUPFAM" id="SSF69848">
    <property type="entry name" value="LCCL domain"/>
    <property type="match status" value="1"/>
</dbReference>
<dbReference type="InterPro" id="IPR036609">
    <property type="entry name" value="LCCL_sf"/>
</dbReference>
<dbReference type="Pfam" id="PF00084">
    <property type="entry name" value="Sushi"/>
    <property type="match status" value="1"/>
</dbReference>
<dbReference type="InterPro" id="IPR035976">
    <property type="entry name" value="Sushi/SCR/CCP_sf"/>
</dbReference>
<reference evidence="7" key="2">
    <citation type="submission" date="2025-08" db="UniProtKB">
        <authorList>
            <consortium name="RefSeq"/>
        </authorList>
    </citation>
    <scope>IDENTIFICATION</scope>
    <source>
        <strain evidence="7">S238N-H82</strain>
        <tissue evidence="7">Testes</tissue>
    </source>
</reference>
<dbReference type="PROSITE" id="PS50820">
    <property type="entry name" value="LCCL"/>
    <property type="match status" value="1"/>
</dbReference>
<dbReference type="SMART" id="SM00032">
    <property type="entry name" value="CCP"/>
    <property type="match status" value="1"/>
</dbReference>
<dbReference type="AlphaFoldDB" id="A0A9J7LJ22"/>